<evidence type="ECO:0000313" key="2">
    <source>
        <dbReference type="Proteomes" id="UP001211987"/>
    </source>
</evidence>
<dbReference type="RefSeq" id="WP_272019143.1">
    <property type="nucleotide sequence ID" value="NZ_JAQLKE010000031.1"/>
</dbReference>
<protein>
    <submittedName>
        <fullName evidence="1">Uncharacterized protein</fullName>
    </submittedName>
</protein>
<dbReference type="Proteomes" id="UP001211987">
    <property type="component" value="Unassembled WGS sequence"/>
</dbReference>
<accession>A0AB35IRG9</accession>
<organism evidence="1 2">
    <name type="scientific">Thomasclavelia ramosa</name>
    <dbReference type="NCBI Taxonomy" id="1547"/>
    <lineage>
        <taxon>Bacteria</taxon>
        <taxon>Bacillati</taxon>
        <taxon>Bacillota</taxon>
        <taxon>Erysipelotrichia</taxon>
        <taxon>Erysipelotrichales</taxon>
        <taxon>Coprobacillaceae</taxon>
        <taxon>Thomasclavelia</taxon>
    </lineage>
</organism>
<name>A0AB35IRG9_9FIRM</name>
<proteinExistence type="predicted"/>
<reference evidence="1" key="1">
    <citation type="submission" date="2023-01" db="EMBL/GenBank/DDBJ databases">
        <title>Human gut microbiome strain richness.</title>
        <authorList>
            <person name="Chen-Liaw A."/>
        </authorList>
    </citation>
    <scope>NUCLEOTIDE SEQUENCE</scope>
    <source>
        <strain evidence="1">1001217st2_G6_1001217B_191108</strain>
    </source>
</reference>
<comment type="caution">
    <text evidence="1">The sequence shown here is derived from an EMBL/GenBank/DDBJ whole genome shotgun (WGS) entry which is preliminary data.</text>
</comment>
<dbReference type="AlphaFoldDB" id="A0AB35IRG9"/>
<dbReference type="EMBL" id="JAQLKE010000031">
    <property type="protein sequence ID" value="MDB7085144.1"/>
    <property type="molecule type" value="Genomic_DNA"/>
</dbReference>
<gene>
    <name evidence="1" type="ORF">PM738_15155</name>
</gene>
<evidence type="ECO:0000313" key="1">
    <source>
        <dbReference type="EMBL" id="MDB7085144.1"/>
    </source>
</evidence>
<sequence length="134" mass="15887">MEYRYKYDPIDKCSLELNSSGTLSELCFPIAYILNRYDYNTEENVRSFFKDSEHLLKIEGSEVVEFIVTVDYISDYDRYLISFSEIDDSINYEFHFLYFCLVLYKMLIRYQEPINVLDAIISITLSIGRDTGEN</sequence>